<sequence>MFILTDKRTGGVYATMNNNKTGKVVQVFEDEDDAARYMILLEAEDYTDELEIMEVDTELVAMNCDSYGYSYAIVEPTDLLIPKLDT</sequence>
<dbReference type="Pfam" id="PF11360">
    <property type="entry name" value="DUF3110"/>
    <property type="match status" value="1"/>
</dbReference>
<reference evidence="1 2" key="1">
    <citation type="journal article" date="2010" name="Environ. Microbiol.">
        <title>Genomic analysis of oceanic cyanobacterial myoviruses compared with T4-like myoviruses from diverse hosts and environments.</title>
        <authorList>
            <person name="Sullivan M.B."/>
            <person name="Huang K.H."/>
            <person name="Ignacio-Espinoza J.C."/>
            <person name="Berlin A.M."/>
            <person name="Kelly L."/>
            <person name="Weigele P.R."/>
            <person name="DeFrancesco A.S."/>
            <person name="Kern S.E."/>
            <person name="Thompson L.R."/>
            <person name="Young S."/>
            <person name="Yandava C."/>
            <person name="Fu R."/>
            <person name="Krastins B."/>
            <person name="Chase M."/>
            <person name="Sarracino D."/>
            <person name="Osburne M.S."/>
            <person name="Henn M.R."/>
            <person name="Chisholm S.W."/>
        </authorList>
    </citation>
    <scope>NUCLEOTIDE SEQUENCE [LARGE SCALE GENOMIC DNA]</scope>
    <source>
        <strain evidence="1">8102-12</strain>
    </source>
</reference>
<organism evidence="1 2">
    <name type="scientific">Synechococcus phage S-SSM5</name>
    <dbReference type="NCBI Taxonomy" id="445685"/>
    <lineage>
        <taxon>Viruses</taxon>
        <taxon>Duplodnaviria</taxon>
        <taxon>Heunggongvirae</taxon>
        <taxon>Uroviricota</taxon>
        <taxon>Caudoviricetes</taxon>
        <taxon>Pantevenvirales</taxon>
        <taxon>Kyanoviridae</taxon>
        <taxon>Glaucusvirus</taxon>
        <taxon>Glaucusvirus ssm5</taxon>
    </lineage>
</organism>
<dbReference type="GeneID" id="10329225"/>
<gene>
    <name evidence="1" type="ORF">SSSM5_140</name>
</gene>
<dbReference type="InterPro" id="IPR021503">
    <property type="entry name" value="DUF3110"/>
</dbReference>
<dbReference type="OrthoDB" id="26184at10239"/>
<keyword evidence="2" id="KW-1185">Reference proteome</keyword>
<dbReference type="KEGG" id="vg:10329225"/>
<dbReference type="Proteomes" id="UP000006526">
    <property type="component" value="Segment"/>
</dbReference>
<dbReference type="RefSeq" id="YP_004324743.1">
    <property type="nucleotide sequence ID" value="NC_015289.1"/>
</dbReference>
<accession>E3SKI0</accession>
<protein>
    <recommendedName>
        <fullName evidence="3">DUF3110 domain-containing protein</fullName>
    </recommendedName>
</protein>
<dbReference type="EMBL" id="GU071097">
    <property type="protein sequence ID" value="ADO97930.1"/>
    <property type="molecule type" value="Genomic_DNA"/>
</dbReference>
<proteinExistence type="predicted"/>
<evidence type="ECO:0000313" key="2">
    <source>
        <dbReference type="Proteomes" id="UP000006526"/>
    </source>
</evidence>
<evidence type="ECO:0000313" key="1">
    <source>
        <dbReference type="EMBL" id="ADO97930.1"/>
    </source>
</evidence>
<evidence type="ECO:0008006" key="3">
    <source>
        <dbReference type="Google" id="ProtNLM"/>
    </source>
</evidence>
<name>E3SKI0_9CAUD</name>